<evidence type="ECO:0008006" key="4">
    <source>
        <dbReference type="Google" id="ProtNLM"/>
    </source>
</evidence>
<dbReference type="PRINTS" id="PR01727">
    <property type="entry name" value="DNABINDINGHU"/>
</dbReference>
<dbReference type="SMART" id="SM00411">
    <property type="entry name" value="BHL"/>
    <property type="match status" value="1"/>
</dbReference>
<dbReference type="EMBL" id="UINC01001934">
    <property type="protein sequence ID" value="SUZ90928.1"/>
    <property type="molecule type" value="Genomic_DNA"/>
</dbReference>
<feature type="region of interest" description="Disordered" evidence="2">
    <location>
        <begin position="90"/>
        <end position="117"/>
    </location>
</feature>
<dbReference type="GO" id="GO:0030527">
    <property type="term" value="F:structural constituent of chromatin"/>
    <property type="evidence" value="ECO:0007669"/>
    <property type="project" value="InterPro"/>
</dbReference>
<dbReference type="PANTHER" id="PTHR33175">
    <property type="entry name" value="DNA-BINDING PROTEIN HU"/>
    <property type="match status" value="1"/>
</dbReference>
<dbReference type="GO" id="GO:0003677">
    <property type="term" value="F:DNA binding"/>
    <property type="evidence" value="ECO:0007669"/>
    <property type="project" value="UniProtKB-KW"/>
</dbReference>
<feature type="compositionally biased region" description="Low complexity" evidence="2">
    <location>
        <begin position="90"/>
        <end position="99"/>
    </location>
</feature>
<dbReference type="InterPro" id="IPR000119">
    <property type="entry name" value="Hist_DNA-bd"/>
</dbReference>
<dbReference type="GO" id="GO:0005829">
    <property type="term" value="C:cytosol"/>
    <property type="evidence" value="ECO:0007669"/>
    <property type="project" value="TreeGrafter"/>
</dbReference>
<evidence type="ECO:0000256" key="1">
    <source>
        <dbReference type="ARBA" id="ARBA00023125"/>
    </source>
</evidence>
<reference evidence="3" key="1">
    <citation type="submission" date="2018-05" db="EMBL/GenBank/DDBJ databases">
        <authorList>
            <person name="Lanie J.A."/>
            <person name="Ng W.-L."/>
            <person name="Kazmierczak K.M."/>
            <person name="Andrzejewski T.M."/>
            <person name="Davidsen T.M."/>
            <person name="Wayne K.J."/>
            <person name="Tettelin H."/>
            <person name="Glass J.I."/>
            <person name="Rusch D."/>
            <person name="Podicherti R."/>
            <person name="Tsui H.-C.T."/>
            <person name="Winkler M.E."/>
        </authorList>
    </citation>
    <scope>NUCLEOTIDE SEQUENCE</scope>
</reference>
<dbReference type="Pfam" id="PF00216">
    <property type="entry name" value="Bac_DNA_binding"/>
    <property type="match status" value="1"/>
</dbReference>
<dbReference type="Gene3D" id="4.10.520.10">
    <property type="entry name" value="IHF-like DNA-binding proteins"/>
    <property type="match status" value="1"/>
</dbReference>
<evidence type="ECO:0000256" key="2">
    <source>
        <dbReference type="SAM" id="MobiDB-lite"/>
    </source>
</evidence>
<dbReference type="PANTHER" id="PTHR33175:SF3">
    <property type="entry name" value="DNA-BINDING PROTEIN HU-BETA"/>
    <property type="match status" value="1"/>
</dbReference>
<keyword evidence="1" id="KW-0238">DNA-binding</keyword>
<dbReference type="SUPFAM" id="SSF47729">
    <property type="entry name" value="IHF-like DNA-binding proteins"/>
    <property type="match status" value="1"/>
</dbReference>
<dbReference type="InterPro" id="IPR010992">
    <property type="entry name" value="IHF-like_DNA-bd_dom_sf"/>
</dbReference>
<evidence type="ECO:0000313" key="3">
    <source>
        <dbReference type="EMBL" id="SUZ90928.1"/>
    </source>
</evidence>
<dbReference type="AlphaFoldDB" id="A0A381RIY2"/>
<gene>
    <name evidence="3" type="ORF">METZ01_LOCUS43782</name>
</gene>
<proteinExistence type="predicted"/>
<sequence length="117" mass="11948">MNKSDLIGAMAGRAGVSNKDAGACLDAFFEVVAAEVASGDAKVSVPGWISFEQVIRAARKGRNPQTGEEIQVAATRACKVSVGSKLKAAAKSSGAPGEAAAEEEAPAPEEYSAPRAW</sequence>
<protein>
    <recommendedName>
        <fullName evidence="4">Integration host factor</fullName>
    </recommendedName>
</protein>
<organism evidence="3">
    <name type="scientific">marine metagenome</name>
    <dbReference type="NCBI Taxonomy" id="408172"/>
    <lineage>
        <taxon>unclassified sequences</taxon>
        <taxon>metagenomes</taxon>
        <taxon>ecological metagenomes</taxon>
    </lineage>
</organism>
<accession>A0A381RIY2</accession>
<name>A0A381RIY2_9ZZZZ</name>